<dbReference type="CDD" id="cd21037">
    <property type="entry name" value="MLKL_NTD"/>
    <property type="match status" value="1"/>
</dbReference>
<evidence type="ECO:0000259" key="1">
    <source>
        <dbReference type="Pfam" id="PF20703"/>
    </source>
</evidence>
<dbReference type="PRINTS" id="PR00364">
    <property type="entry name" value="DISEASERSIST"/>
</dbReference>
<dbReference type="InterPro" id="IPR027417">
    <property type="entry name" value="P-loop_NTPase"/>
</dbReference>
<keyword evidence="3" id="KW-1185">Reference proteome</keyword>
<dbReference type="Gene3D" id="3.40.50.300">
    <property type="entry name" value="P-loop containing nucleotide triphosphate hydrolases"/>
    <property type="match status" value="1"/>
</dbReference>
<reference evidence="2" key="1">
    <citation type="submission" date="2023-03" db="EMBL/GenBank/DDBJ databases">
        <title>Massive genome expansion in bonnet fungi (Mycena s.s.) driven by repeated elements and novel gene families across ecological guilds.</title>
        <authorList>
            <consortium name="Lawrence Berkeley National Laboratory"/>
            <person name="Harder C.B."/>
            <person name="Miyauchi S."/>
            <person name="Viragh M."/>
            <person name="Kuo A."/>
            <person name="Thoen E."/>
            <person name="Andreopoulos B."/>
            <person name="Lu D."/>
            <person name="Skrede I."/>
            <person name="Drula E."/>
            <person name="Henrissat B."/>
            <person name="Morin E."/>
            <person name="Kohler A."/>
            <person name="Barry K."/>
            <person name="LaButti K."/>
            <person name="Morin E."/>
            <person name="Salamov A."/>
            <person name="Lipzen A."/>
            <person name="Mereny Z."/>
            <person name="Hegedus B."/>
            <person name="Baldrian P."/>
            <person name="Stursova M."/>
            <person name="Weitz H."/>
            <person name="Taylor A."/>
            <person name="Grigoriev I.V."/>
            <person name="Nagy L.G."/>
            <person name="Martin F."/>
            <person name="Kauserud H."/>
        </authorList>
    </citation>
    <scope>NUCLEOTIDE SEQUENCE</scope>
    <source>
        <strain evidence="2">CBHHK002</strain>
    </source>
</reference>
<name>A0AAD6Z293_9AGAR</name>
<evidence type="ECO:0000313" key="3">
    <source>
        <dbReference type="Proteomes" id="UP001218218"/>
    </source>
</evidence>
<comment type="caution">
    <text evidence="2">The sequence shown here is derived from an EMBL/GenBank/DDBJ whole genome shotgun (WGS) entry which is preliminary data.</text>
</comment>
<dbReference type="SUPFAM" id="SSF52540">
    <property type="entry name" value="P-loop containing nucleoside triphosphate hydrolases"/>
    <property type="match status" value="1"/>
</dbReference>
<dbReference type="AlphaFoldDB" id="A0AAD6Z293"/>
<dbReference type="PANTHER" id="PTHR47691">
    <property type="entry name" value="REGULATOR-RELATED"/>
    <property type="match status" value="1"/>
</dbReference>
<proteinExistence type="predicted"/>
<dbReference type="GO" id="GO:0016787">
    <property type="term" value="F:hydrolase activity"/>
    <property type="evidence" value="ECO:0007669"/>
    <property type="project" value="UniProtKB-KW"/>
</dbReference>
<feature type="domain" description="Novel STAND NTPase 1" evidence="1">
    <location>
        <begin position="145"/>
        <end position="287"/>
    </location>
</feature>
<dbReference type="InterPro" id="IPR049052">
    <property type="entry name" value="nSTAND1"/>
</dbReference>
<sequence>MMEHIHQLLYAIICLHIKSDTGELSPSMLSPIGIFTETLHKVNTFMEAQQHGSRIRKFFRQGEMNILLKECNMGLQQALNIFGIQSMSLLTDINKIKQYAKEKHEEVLELIASLSDANSSDQASSMNRVFSSSYNSSTSFSMLPSEPKIFHGRESELVEIIQLFTQESPRIAILGAGGMGKTTIARAVVHHHQITRKYAQQRYFVMCDSVSTAVGLAALLVSCLELKAGKNLTEQVVHHFVSSPPSLLILDNLETLWEPLSSRGDIEEFLSCLTDIQHLALIITMRGSERPAKVRWTRPFLLPLQPLTQDAARKTFIDITDDLHNTEDIDKILLLTDNMPLAIDLMAHLVDSEGCYRILARWEEERTSLVSDGYNKQSNLDLSISLSLSSPRLISIPNTVDLLSILSILPDGISDNELLQCDLHIKNILTCKASLLRTSLAYNTEQKRLKVLLPIREYMQKFHPAPFSFVHPILTNFHNLLEL</sequence>
<feature type="non-terminal residue" evidence="2">
    <location>
        <position position="483"/>
    </location>
</feature>
<organism evidence="2 3">
    <name type="scientific">Mycena albidolilacea</name>
    <dbReference type="NCBI Taxonomy" id="1033008"/>
    <lineage>
        <taxon>Eukaryota</taxon>
        <taxon>Fungi</taxon>
        <taxon>Dikarya</taxon>
        <taxon>Basidiomycota</taxon>
        <taxon>Agaricomycotina</taxon>
        <taxon>Agaricomycetes</taxon>
        <taxon>Agaricomycetidae</taxon>
        <taxon>Agaricales</taxon>
        <taxon>Marasmiineae</taxon>
        <taxon>Mycenaceae</taxon>
        <taxon>Mycena</taxon>
    </lineage>
</organism>
<dbReference type="InterPro" id="IPR059179">
    <property type="entry name" value="MLKL-like_MCAfunc"/>
</dbReference>
<protein>
    <submittedName>
        <fullName evidence="2">P-loop containing nucleoside triphosphate hydrolase protein</fullName>
    </submittedName>
</protein>
<gene>
    <name evidence="2" type="ORF">DFH08DRAFT_758822</name>
</gene>
<dbReference type="EMBL" id="JARIHO010000102">
    <property type="protein sequence ID" value="KAJ7303783.1"/>
    <property type="molecule type" value="Genomic_DNA"/>
</dbReference>
<dbReference type="PANTHER" id="PTHR47691:SF3">
    <property type="entry name" value="HTH-TYPE TRANSCRIPTIONAL REGULATOR RV0890C-RELATED"/>
    <property type="match status" value="1"/>
</dbReference>
<keyword evidence="2" id="KW-0378">Hydrolase</keyword>
<evidence type="ECO:0000313" key="2">
    <source>
        <dbReference type="EMBL" id="KAJ7303783.1"/>
    </source>
</evidence>
<dbReference type="Proteomes" id="UP001218218">
    <property type="component" value="Unassembled WGS sequence"/>
</dbReference>
<accession>A0AAD6Z293</accession>
<dbReference type="Pfam" id="PF20703">
    <property type="entry name" value="nSTAND1"/>
    <property type="match status" value="1"/>
</dbReference>